<dbReference type="PROSITE" id="PS50268">
    <property type="entry name" value="CADHERIN_2"/>
    <property type="match status" value="1"/>
</dbReference>
<dbReference type="GO" id="GO:0016020">
    <property type="term" value="C:membrane"/>
    <property type="evidence" value="ECO:0007669"/>
    <property type="project" value="InterPro"/>
</dbReference>
<dbReference type="GO" id="GO:0007156">
    <property type="term" value="P:homophilic cell adhesion via plasma membrane adhesion molecules"/>
    <property type="evidence" value="ECO:0007669"/>
    <property type="project" value="InterPro"/>
</dbReference>
<evidence type="ECO:0000256" key="2">
    <source>
        <dbReference type="ARBA" id="ARBA00022525"/>
    </source>
</evidence>
<proteinExistence type="predicted"/>
<sequence>MELFSKVSQHLTDWFGANAPSVSEDSAQEVQLQSLEDRVLYSAAPVPVELFVEVPNVDAQLEHVEQQLDFLTESVEQLQHEADESAYRFDADLPLLDAVELTSEPQQLELVVIDSAVEGFQSLYNDVLENYGSDRIQIHLIDSSVDGIAEVGRILSDAAQRSDSYSAIHIVSHGDAGEIQLGNISLNASTLSDHASNLALWNDSLDSDADILIYGCNLAADSESVSLVDSISLLTGASVAASDDLTGHEELGGDWDLEYTAGLVESDIVFSASLIDSWNHSLQTTLGDESGTSHKSVAADWNGDQTVAFSNDDSGNWNVFVSRYANGTNVPLKLFDNSDFESFQINNSTGPAGGDHQHAVVGSAANGNFVVAWQWTGTSGSSRIYAKLFDAQGNVIRDQFRVDDSDSNGLNVTVSMNQQGEFAVGWQQEDDEDTEAYVATYNASGGLMDGPEKVDSESEGTGDLVISMNDAGQVAAAYDDPSDDKVVAWVVENGSKSSKFTFDESELSSMSDFAIDINNQGIVGIAFTADSGDSGSEYRDVYSILLEFDSNSWTNLSPTTTIATAGGPVDVDGVFSHAASDVGVEFHPSIAVENSLTPGALTETAYYVTWQGNGSWQSNLDNGDVEDGSGNPITDASSFPSGSVEADNGVFISETTYFSDGSFVQSDEASLQNVIDDFDTQAKFTSVTTYRDRSRMAVGFETAAGEIAFASEPPSDPPVAINSSKGGLENFGATFEPADFGYSDAENDPIQMIRIETLPATGQLTLYGNPITQANIDATSDGIEIEQNNIYSLRYNGEANVRGYDVANFQFSVSDGTSWSDAPATMSLNLSAEDRLWVSTVGDSSGTTSIPGDGAGSLQFGGPEVTFGDDTSGFWSQQFAPPGVEIDAIHYVDEVIVIGTGATTQLNPGDILFSAKSIGSIPTGGVVTTLPSSTASPIEVQQGDIIRFRPTSADYSTGEYEIVASIEQMYVTSPADYELSAFALVERDSVIGDHLVSAGSFLFSDSENPNDILLLEIDEVGSTSTGTVSVLIEGVDVGIDNQISGLDYIEATTTAGGEVLKSGSLLVSVDAAETVGSNDELSVEAQDIFTLDVSSTTGATSAAATATMFLDSSDVGGDPSDPNAAIDALSLLGSPDANVGLVPEPETISLTESEVWRFKPSDFVSEATAANLSSIVIVALPNPANGELLLRGQPVSVGDAIAAEELEYLVYRPEIDTVVNGDLFDYRAASESEVLGTQQITIFVYSEADDVLSGGGTTFETDLDNDVVVNASTAGDQSEQSVASLSGGGYAVAWQSVTGTGEVILIQRFNADHSKIGGEIAFSDSGTDSKSTPSITGLSDGGFVVVATQSNGSNQDVWAARYNSLGTRVDLETGLISSSSVIIAGGTGDQLASDVTALQNDGFVITYTDDVSGKAEVYATVNHGDFSNNTRLSGSTAGVNYLDATVAPMNQGGFVAAWTADSFFGTTIEVRVFDVNGVLIGDTTTLSSGGDSNTPVSLEVLDNNQIVAVWGEATPGHAFGENRVVGTMLNSDGTPALGNDVTIVQNDTVNFSPSVVRTDDGGFLVAFADDEIEGSGSKIAARRYDSDFHAMADVEQLSGDAVGIQSAPDLALLPNQGGIVGSWTTDNGGSETDVETNSLLLAAVGVEGERIPLNIVADSLAGSTEVVTNIVVSGLPAGSRLFATSDSSGTEVEVFGPNFNLNSMDLSTVELLLPGGVTEAEYELQFTADDNGVSENYSQSLAVRTVPPSNKIISGHVYNDENADGDIVAGDSGFSNVSLRLYVDIAGIRTLVDTTTTDGNGYYEFTSLSPGTYFVVVDSTTIGADVISDAALVDGAWAEQTYGGDGSILGGLSSAVQSAGAMFGGRRAGVSDNATLLVGAEHVNRQEISSADIESSNVDFGFSFNVVTNVEDQFDAGNPADRTVQGSLRQFLTNANAVDGANEMRFVPVVAANQSTDLDGDAGTEESWWQIDVVDELPVITSSDTTVDGQAWQVQGGMLVEYDLNAFSVQNSYSGTVGTEGTTFLQTDAPELELLGASGIRFGIAVIANSTFDTISNIEINNLSIHGFGSATTEGSIVVYGDHTGGPVSLTDVRIQNNVLGTAPNDMSSVPVRAENFRGAFISGAHDGLISNNIIVGNTAGGVRFGSEDSASDWTIVDNEIANNAEFVPASDGIDATNATGLIILRNAIYGNYGMGIDDYSTTATSGSWTVEHNSLFDNGVGGGSEGSGIRLTSNDSVVRYNSIYGNLNDGVSVTGHFDTDAQVIVPAQRVLISQNSFEANGQRAVDLMIDAFGGIQAATWDADGDGEIDSSEATGTLALEFTEIAARITDDGVITPDEAADYFSSVLDIAGGENLNDGVANSNISNNGLDQANVTSAEFVLGNLNLTLNIANPNTDRVEIYTTLPGDTDPESEPYRYFKTIPISAMTDQGGGTYTVSIPASDYPADIVSSTPVVALAFDAANNTAEFGAAATPVMINLAPVASDSNVSTDEEVTFAFQLADFDYSDPEADAITEIIVTALPQSSEGTLLLGGSSVTLNQRIPVASLGTLTFVPTVDFFGAATFEFAVSDGTSDSNSATMTIDVANVSDAPTGQTQTVSIVEDEVVTFDSSSFGFADSIDNDLDSFAGVRIVAFSGGTMTLNSVSVSPGQLITAAQLPDLQFQPLSNTYGTGIASIDFAVVDSAATNNEDTTTRTITYDVTALPDAPTGTDSTVSINEDSVLNFTETTFGFSDATDNDADSFAGVRIVSFTGSGTLETSSGSVAAGDVISDSDLATLVYTPPLNQSGDGLATIEFRVIDSGGSNNEDTTRVLTIDVQPVSDAPTGASATVTIDEEEIVSFDASSFGFSDAADNDADAFAGVRIVGFSGSGTLTLDSVAVVNGQLIDAADVTRLRFQPTSGDSGIGISTIDFRVVDSAGSNNEDLSVRTLTYDVVAVNDAPTGQSQTININEDETFRFAESTFGFADTADNDAHTFAGVRIVSFSGSGALTIDGASVVAGNVIDAADVVRLQYQPGANEHGNALATVDFRVIDSGSDNNEDTVDRTLVFDVASVSDAPTGVSQTVSIDEDELVGFTSGSFGFSDANDQNADSFAGVRITSFTGSGRLTIDGTNVAAGSIIAAADVARLQYQPGADEYGTGLSTIAFRVIDSNAQNNEDTIERTLTYDVTPVSDAPTGVSRTATMAEDGVLNFDQTTFGFSDSIDNDTDSFQAVRIVDFSGAGALTLDGSNVSNNSVISAADLSRLEYRPPANASGTQLATIDFRVIDSGVVNNEDATLRTLSIDVSPVGDRPTGQSATVEIDEDEVVTFTPASFGFADSVEGDSFHSVRIMMFSGSGSLTLDGTDVSPGTVIVAADLDRLRYQPGANENGNSLSTIDFRVIDDGIGNNSDNVTRTLTYNVNPVSDAPTGQSRTVTIGEDEVVNFEESSFGFADDDDQGNDAFVGVRIMSFAGSGTLQLDGVDLTPSQYISNAELSLLQYQPGANESGNGLSSIDFRVVDSGTGANQDTTNRTLTFDVTSLNDSPVGLSQTLSIQEEELVSFTASTFGFSDPNDEVPNSFRGVRIVSFDGSGSLTMDGVDVADGTTILAADLPRLQYFPGVDVTGNAVSTIDFLVIDDGGTGPGEFNVDAFVRTLTINVANTNDAPVGTSTTLTMLEDDSWTFAESDFGFSDPADGGANSFDSVRIVSFSGSGELTLDGASVAANSTIDVADLPRLTYTPGADQNGAGLATVEFRVIDDGATGSGNSNEDTITRMLQFDVQSVNDRPAGQNISVTMNEESQYTFSVADFAMTDSSDAPSANDLKAVRFVGWTGAGRMTLDGATLASNAIVDAADIDRLIYESSSVSSDSVGQIRFTVIDDGGKDNGGLNESSASNSIDIDVLQVNKPPVIQAAQFSNLENSIQAHVVPVVDPDGDAVSISLRGTNNDNHLFELSPDGTSFRFIDAQDFENPNSIDGDNRYLIEVTAIDVHGASTSQTLVVNVQNVSEAIFLQDDLIIDTGDGLDGVSVFDNDNGEVPIPSGATVQVLSQPDSGFVEINPDGTFDFTPNSDALEAVSVEFTYQVESGGEFSTADVTFLKNSNALPPPITADNSDDSGESTGEGESTSDSSATNSSGESEASDSGEVLGPIDSSNAPNLNVLTAVQQSGGVVNTSGADTLDSDIAESEFEVDYGFGSDGSEYSSYEYGGFVDTGLLTTEFINRVVASGRSGLQEFTEQFAFAAMFWQEMDSASHNYVDTEIGEIEAVIAVGALGFTSIAVGLFTRAALLGISLGATYGQPWWMTSFDFLPIIDSQDHESIEQIVDHEG</sequence>
<feature type="domain" description="Cadherin" evidence="5">
    <location>
        <begin position="3905"/>
        <end position="3988"/>
    </location>
</feature>
<dbReference type="GO" id="GO:0005509">
    <property type="term" value="F:calcium ion binding"/>
    <property type="evidence" value="ECO:0007669"/>
    <property type="project" value="InterPro"/>
</dbReference>
<evidence type="ECO:0000256" key="1">
    <source>
        <dbReference type="ARBA" id="ARBA00004613"/>
    </source>
</evidence>
<keyword evidence="2" id="KW-0964">Secreted</keyword>
<dbReference type="InterPro" id="IPR025592">
    <property type="entry name" value="DUF4347"/>
</dbReference>
<feature type="region of interest" description="Disordered" evidence="4">
    <location>
        <begin position="4079"/>
        <end position="4129"/>
    </location>
</feature>
<keyword evidence="3" id="KW-0732">Signal</keyword>
<dbReference type="STRING" id="980251.GCA_001642875_03257"/>
<dbReference type="Gene3D" id="2.60.40.10">
    <property type="entry name" value="Immunoglobulins"/>
    <property type="match status" value="1"/>
</dbReference>
<dbReference type="SUPFAM" id="SSF117074">
    <property type="entry name" value="Hypothetical protein PA1324"/>
    <property type="match status" value="1"/>
</dbReference>
<dbReference type="KEGG" id="mff:MFFC18_16560"/>
<evidence type="ECO:0000256" key="4">
    <source>
        <dbReference type="SAM" id="MobiDB-lite"/>
    </source>
</evidence>
<dbReference type="GO" id="GO:0005576">
    <property type="term" value="C:extracellular region"/>
    <property type="evidence" value="ECO:0007669"/>
    <property type="project" value="UniProtKB-SubCell"/>
</dbReference>
<organism evidence="6 7">
    <name type="scientific">Mariniblastus fucicola</name>
    <dbReference type="NCBI Taxonomy" id="980251"/>
    <lineage>
        <taxon>Bacteria</taxon>
        <taxon>Pseudomonadati</taxon>
        <taxon>Planctomycetota</taxon>
        <taxon>Planctomycetia</taxon>
        <taxon>Pirellulales</taxon>
        <taxon>Pirellulaceae</taxon>
        <taxon>Mariniblastus</taxon>
    </lineage>
</organism>
<evidence type="ECO:0000313" key="7">
    <source>
        <dbReference type="Proteomes" id="UP000322214"/>
    </source>
</evidence>
<dbReference type="InterPro" id="IPR033764">
    <property type="entry name" value="Sdr_B"/>
</dbReference>
<evidence type="ECO:0000256" key="3">
    <source>
        <dbReference type="ARBA" id="ARBA00022729"/>
    </source>
</evidence>
<dbReference type="InterPro" id="IPR002126">
    <property type="entry name" value="Cadherin-like_dom"/>
</dbReference>
<dbReference type="Proteomes" id="UP000322214">
    <property type="component" value="Chromosome"/>
</dbReference>
<dbReference type="InterPro" id="IPR006626">
    <property type="entry name" value="PbH1"/>
</dbReference>
<evidence type="ECO:0000259" key="5">
    <source>
        <dbReference type="PROSITE" id="PS50268"/>
    </source>
</evidence>
<dbReference type="EMBL" id="CP042912">
    <property type="protein sequence ID" value="QEG21797.1"/>
    <property type="molecule type" value="Genomic_DNA"/>
</dbReference>
<dbReference type="InterPro" id="IPR011050">
    <property type="entry name" value="Pectin_lyase_fold/virulence"/>
</dbReference>
<dbReference type="Pfam" id="PF17963">
    <property type="entry name" value="Big_9"/>
    <property type="match status" value="2"/>
</dbReference>
<dbReference type="Pfam" id="PF17210">
    <property type="entry name" value="SdrD_B"/>
    <property type="match status" value="1"/>
</dbReference>
<gene>
    <name evidence="6" type="ORF">MFFC18_16560</name>
</gene>
<protein>
    <recommendedName>
        <fullName evidence="5">Cadherin domain-containing protein</fullName>
    </recommendedName>
</protein>
<dbReference type="InterPro" id="IPR013783">
    <property type="entry name" value="Ig-like_fold"/>
</dbReference>
<evidence type="ECO:0000313" key="6">
    <source>
        <dbReference type="EMBL" id="QEG21797.1"/>
    </source>
</evidence>
<dbReference type="RefSeq" id="WP_075085477.1">
    <property type="nucleotide sequence ID" value="NZ_CP042912.1"/>
</dbReference>
<accession>A0A5B9P5E1</accession>
<dbReference type="Pfam" id="PF14252">
    <property type="entry name" value="DUF4347"/>
    <property type="match status" value="1"/>
</dbReference>
<dbReference type="SMART" id="SM00710">
    <property type="entry name" value="PbH1"/>
    <property type="match status" value="10"/>
</dbReference>
<name>A0A5B9P5E1_9BACT</name>
<reference evidence="6 7" key="1">
    <citation type="submission" date="2019-08" db="EMBL/GenBank/DDBJ databases">
        <title>Deep-cultivation of Planctomycetes and their phenomic and genomic characterization uncovers novel biology.</title>
        <authorList>
            <person name="Wiegand S."/>
            <person name="Jogler M."/>
            <person name="Boedeker C."/>
            <person name="Pinto D."/>
            <person name="Vollmers J."/>
            <person name="Rivas-Marin E."/>
            <person name="Kohn T."/>
            <person name="Peeters S.H."/>
            <person name="Heuer A."/>
            <person name="Rast P."/>
            <person name="Oberbeckmann S."/>
            <person name="Bunk B."/>
            <person name="Jeske O."/>
            <person name="Meyerdierks A."/>
            <person name="Storesund J.E."/>
            <person name="Kallscheuer N."/>
            <person name="Luecker S."/>
            <person name="Lage O.M."/>
            <person name="Pohl T."/>
            <person name="Merkel B.J."/>
            <person name="Hornburger P."/>
            <person name="Mueller R.-W."/>
            <person name="Bruemmer F."/>
            <person name="Labrenz M."/>
            <person name="Spormann A.M."/>
            <person name="Op den Camp H."/>
            <person name="Overmann J."/>
            <person name="Amann R."/>
            <person name="Jetten M.S.M."/>
            <person name="Mascher T."/>
            <person name="Medema M.H."/>
            <person name="Devos D.P."/>
            <person name="Kaster A.-K."/>
            <person name="Ovreas L."/>
            <person name="Rohde M."/>
            <person name="Galperin M.Y."/>
            <person name="Jogler C."/>
        </authorList>
    </citation>
    <scope>NUCLEOTIDE SEQUENCE [LARGE SCALE GENOMIC DNA]</scope>
    <source>
        <strain evidence="6 7">FC18</strain>
    </source>
</reference>
<keyword evidence="7" id="KW-1185">Reference proteome</keyword>
<dbReference type="SUPFAM" id="SSF51126">
    <property type="entry name" value="Pectin lyase-like"/>
    <property type="match status" value="1"/>
</dbReference>
<feature type="compositionally biased region" description="Low complexity" evidence="4">
    <location>
        <begin position="4095"/>
        <end position="4122"/>
    </location>
</feature>
<comment type="subcellular location">
    <subcellularLocation>
        <location evidence="1">Secreted</location>
    </subcellularLocation>
</comment>